<accession>A0ABT0DKG1</accession>
<dbReference type="SUPFAM" id="SSF53756">
    <property type="entry name" value="UDP-Glycosyltransferase/glycogen phosphorylase"/>
    <property type="match status" value="1"/>
</dbReference>
<dbReference type="SUPFAM" id="SSF53448">
    <property type="entry name" value="Nucleotide-diphospho-sugar transferases"/>
    <property type="match status" value="1"/>
</dbReference>
<evidence type="ECO:0000313" key="5">
    <source>
        <dbReference type="Proteomes" id="UP001202867"/>
    </source>
</evidence>
<evidence type="ECO:0000313" key="4">
    <source>
        <dbReference type="EMBL" id="MCK0207779.1"/>
    </source>
</evidence>
<dbReference type="InterPro" id="IPR050177">
    <property type="entry name" value="Lipid_A_modif_metabolic_enz"/>
</dbReference>
<feature type="domain" description="NAD-dependent epimerase/dehydratase" evidence="3">
    <location>
        <begin position="1"/>
        <end position="220"/>
    </location>
</feature>
<dbReference type="CDD" id="cd08946">
    <property type="entry name" value="SDR_e"/>
    <property type="match status" value="1"/>
</dbReference>
<dbReference type="RefSeq" id="WP_247199706.1">
    <property type="nucleotide sequence ID" value="NZ_JALKCG010000001.1"/>
</dbReference>
<dbReference type="Pfam" id="PF00535">
    <property type="entry name" value="Glycos_transf_2"/>
    <property type="match status" value="1"/>
</dbReference>
<dbReference type="EMBL" id="JALKCG010000001">
    <property type="protein sequence ID" value="MCK0207779.1"/>
    <property type="molecule type" value="Genomic_DNA"/>
</dbReference>
<organism evidence="4 5">
    <name type="scientific">Ancylobacter koreensis</name>
    <dbReference type="NCBI Taxonomy" id="266121"/>
    <lineage>
        <taxon>Bacteria</taxon>
        <taxon>Pseudomonadati</taxon>
        <taxon>Pseudomonadota</taxon>
        <taxon>Alphaproteobacteria</taxon>
        <taxon>Hyphomicrobiales</taxon>
        <taxon>Xanthobacteraceae</taxon>
        <taxon>Ancylobacter</taxon>
    </lineage>
</organism>
<feature type="region of interest" description="Disordered" evidence="1">
    <location>
        <begin position="856"/>
        <end position="875"/>
    </location>
</feature>
<dbReference type="PANTHER" id="PTHR43245">
    <property type="entry name" value="BIFUNCTIONAL POLYMYXIN RESISTANCE PROTEIN ARNA"/>
    <property type="match status" value="1"/>
</dbReference>
<dbReference type="InterPro" id="IPR029044">
    <property type="entry name" value="Nucleotide-diphossugar_trans"/>
</dbReference>
<dbReference type="Gene3D" id="3.90.550.10">
    <property type="entry name" value="Spore Coat Polysaccharide Biosynthesis Protein SpsA, Chain A"/>
    <property type="match status" value="1"/>
</dbReference>
<evidence type="ECO:0000259" key="3">
    <source>
        <dbReference type="Pfam" id="PF01370"/>
    </source>
</evidence>
<dbReference type="Pfam" id="PF13692">
    <property type="entry name" value="Glyco_trans_1_4"/>
    <property type="match status" value="1"/>
</dbReference>
<proteinExistence type="predicted"/>
<protein>
    <submittedName>
        <fullName evidence="4">NAD-dependent epimerase/dehydratase family protein</fullName>
    </submittedName>
</protein>
<dbReference type="InterPro" id="IPR001509">
    <property type="entry name" value="Epimerase_deHydtase"/>
</dbReference>
<sequence>MTGATGFVGRHLVQRLTSEGWRVKALVRREDHELPLPAHDVALGDVLDAASLRDASLGVDVMFHLAGQASVTEAEEAPADALAVNVTGTRNALEACRANGIGRFVFLSTMHVFGPSPGTSGAFDPRSVYAASKLDAERLVLDFGQEGGVETVVLRPSNVYGPGQASDAVVPDFVARALAGDPLVPQAAEVRRRFLYVDDLVDALVQAALAPDVAGHAFNVEAADTVSIGDLARLIERAVASPEPASFMGHASVGPAPAGGLPGWARAIPLSVGIARTVAAARATGEAAEPVPTAGEPRVSIVIPVYNGGDFLAEAIDSALGQTYRNLEVVVVNDGSTDGGATAAVAARYGGRIRYIEKSNGGVATALNAGIAAMDGELFSWLSHDDLYHPGKIEEEVRALREAGRPHLVFCDYEIMSEAGEPLHIVELGPQRLAERPLDGLLTGRFNGCTFLIPRQTLLELGGFKVGLPTTQDYELWFRIARRLPFLHVPRTLVRQRVHPAQGSRTPAHLPEADCLMISMIDRTPPEQMVAYDGSVERFLIRVARSLAQSPYAGAANYAAFRVRQALLQLPHTLVLTPPAGTLGETLAAIRREPGPFPRRCWLILTADPFEAADGDDCIALRRAASAPTPADALALEWAGETDLAYVGPRPPSTSELLAALETLISGDEAVVDLSSPPGEPSWLLRASRRDEAMRHLSGAMRDAHPAGSPDRAAEQRTALGLPNLPAKSLTALGRPFARLNLALGFRLLRTRSLRRTGARLIRHTLRRAGLAHVIDEPWYRATYGLVGGSGLRVWVDYLATGWSAGREPNPWFHGSFYVQRAPDWNRREAPLRHFLTRGAPRGLPPHPKFADGPCEASAYVPPDAQPQARGPSVDPLGREGAVSLLAQRLDPDRPTVLLCLHSWGGGTLTHAGALAEALARFANVLFLFGGDGRPFVLSDTAAHPPQGIAFERVETGALAQVLEALGVDHVDVHHAIGFEAELEDLLVRLGLPFDVTLVDYHLVAHQPHLSGRDGRFVGEGAPSVALLREPPLPLYAKAARRIAISRDMAQRLRALRPEFEVIAAANWLKPPIEQREVFVPRLWGDEPLRVLVFGPIADHKGWDILVQASERVLARRIPIEFHILGASEMGKPLPSSAALVNHGWFAPGTLSARIGAIAPHLAWYPSQVPETWCYSLNDGMAAGLPVVASAIGALIERCEGRPATWLLPPDSAPDAVIDLFEQLRSRAFEVEPATLPTDDLPGAEPFYFERYLAPARRRKSGRDPGK</sequence>
<gene>
    <name evidence="4" type="ORF">MWN33_06985</name>
</gene>
<dbReference type="SUPFAM" id="SSF51735">
    <property type="entry name" value="NAD(P)-binding Rossmann-fold domains"/>
    <property type="match status" value="1"/>
</dbReference>
<dbReference type="Pfam" id="PF01370">
    <property type="entry name" value="Epimerase"/>
    <property type="match status" value="1"/>
</dbReference>
<feature type="domain" description="Glycosyltransferase 2-like" evidence="2">
    <location>
        <begin position="300"/>
        <end position="405"/>
    </location>
</feature>
<keyword evidence="5" id="KW-1185">Reference proteome</keyword>
<dbReference type="Proteomes" id="UP001202867">
    <property type="component" value="Unassembled WGS sequence"/>
</dbReference>
<dbReference type="InterPro" id="IPR001173">
    <property type="entry name" value="Glyco_trans_2-like"/>
</dbReference>
<reference evidence="5" key="1">
    <citation type="submission" date="2023-07" db="EMBL/GenBank/DDBJ databases">
        <title>Ancylobacter moscoviensis sp. nov., facultatively methylotrophic bacteria from activated sludge and the reclassification of Starkeya novella (Starkey 1934) Kelly et al. 2000 as Ancylobacter novellus comb. nov., Starkeya koreensis Im et al. 2006 as Ancylobacter koreensis comb.nov., Angulomicrobium tetraedrale Vasil'eva et al. 1986 as Ancylobacter tetraedralis comb. nov., Angulomicrobium amanitiforme Fritz et al. 2004 as Ancylobacter amanitiformis comb. nov. and Methylorhabdus multivorans Doronina et al. 1996 as Ancylobacter multivorans comb. nov. and emended description of the genus Ancylobacter.</title>
        <authorList>
            <person name="Doronina N."/>
            <person name="Chemodurova A."/>
            <person name="Grouzdev D."/>
            <person name="Koziaeva V."/>
            <person name="Shi W."/>
            <person name="Wu L."/>
            <person name="Kaparullina E."/>
        </authorList>
    </citation>
    <scope>NUCLEOTIDE SEQUENCE [LARGE SCALE GENOMIC DNA]</scope>
    <source>
        <strain evidence="5">Jip08</strain>
    </source>
</reference>
<evidence type="ECO:0000256" key="1">
    <source>
        <dbReference type="SAM" id="MobiDB-lite"/>
    </source>
</evidence>
<comment type="caution">
    <text evidence="4">The sequence shown here is derived from an EMBL/GenBank/DDBJ whole genome shotgun (WGS) entry which is preliminary data.</text>
</comment>
<dbReference type="InterPro" id="IPR036291">
    <property type="entry name" value="NAD(P)-bd_dom_sf"/>
</dbReference>
<dbReference type="Gene3D" id="3.40.50.2000">
    <property type="entry name" value="Glycogen Phosphorylase B"/>
    <property type="match status" value="2"/>
</dbReference>
<evidence type="ECO:0000259" key="2">
    <source>
        <dbReference type="Pfam" id="PF00535"/>
    </source>
</evidence>
<name>A0ABT0DKG1_9HYPH</name>
<dbReference type="Gene3D" id="3.40.50.720">
    <property type="entry name" value="NAD(P)-binding Rossmann-like Domain"/>
    <property type="match status" value="1"/>
</dbReference>